<evidence type="ECO:0000313" key="3">
    <source>
        <dbReference type="Proteomes" id="UP000297527"/>
    </source>
</evidence>
<protein>
    <submittedName>
        <fullName evidence="2">Uncharacterized protein</fullName>
    </submittedName>
</protein>
<keyword evidence="3" id="KW-1185">Reference proteome</keyword>
<feature type="compositionally biased region" description="Polar residues" evidence="1">
    <location>
        <begin position="499"/>
        <end position="509"/>
    </location>
</feature>
<evidence type="ECO:0000256" key="1">
    <source>
        <dbReference type="SAM" id="MobiDB-lite"/>
    </source>
</evidence>
<organism evidence="2 3">
    <name type="scientific">Botryotinia convoluta</name>
    <dbReference type="NCBI Taxonomy" id="54673"/>
    <lineage>
        <taxon>Eukaryota</taxon>
        <taxon>Fungi</taxon>
        <taxon>Dikarya</taxon>
        <taxon>Ascomycota</taxon>
        <taxon>Pezizomycotina</taxon>
        <taxon>Leotiomycetes</taxon>
        <taxon>Helotiales</taxon>
        <taxon>Sclerotiniaceae</taxon>
        <taxon>Botryotinia</taxon>
    </lineage>
</organism>
<feature type="region of interest" description="Disordered" evidence="1">
    <location>
        <begin position="76"/>
        <end position="119"/>
    </location>
</feature>
<gene>
    <name evidence="2" type="ORF">BCON_0083g00430</name>
</gene>
<dbReference type="AlphaFoldDB" id="A0A4Z1IAW9"/>
<comment type="caution">
    <text evidence="2">The sequence shown here is derived from an EMBL/GenBank/DDBJ whole genome shotgun (WGS) entry which is preliminary data.</text>
</comment>
<reference evidence="2 3" key="1">
    <citation type="submission" date="2017-12" db="EMBL/GenBank/DDBJ databases">
        <title>Comparative genomics of Botrytis spp.</title>
        <authorList>
            <person name="Valero-Jimenez C.A."/>
            <person name="Tapia P."/>
            <person name="Veloso J."/>
            <person name="Silva-Moreno E."/>
            <person name="Staats M."/>
            <person name="Valdes J.H."/>
            <person name="Van Kan J.A.L."/>
        </authorList>
    </citation>
    <scope>NUCLEOTIDE SEQUENCE [LARGE SCALE GENOMIC DNA]</scope>
    <source>
        <strain evidence="2 3">MUCL11595</strain>
    </source>
</reference>
<evidence type="ECO:0000313" key="2">
    <source>
        <dbReference type="EMBL" id="TGO56050.1"/>
    </source>
</evidence>
<dbReference type="EMBL" id="PQXN01000083">
    <property type="protein sequence ID" value="TGO56050.1"/>
    <property type="molecule type" value="Genomic_DNA"/>
</dbReference>
<dbReference type="OrthoDB" id="3513842at2759"/>
<proteinExistence type="predicted"/>
<name>A0A4Z1IAW9_9HELO</name>
<feature type="region of interest" description="Disordered" evidence="1">
    <location>
        <begin position="494"/>
        <end position="542"/>
    </location>
</feature>
<feature type="compositionally biased region" description="Polar residues" evidence="1">
    <location>
        <begin position="521"/>
        <end position="542"/>
    </location>
</feature>
<feature type="compositionally biased region" description="Polar residues" evidence="1">
    <location>
        <begin position="101"/>
        <end position="119"/>
    </location>
</feature>
<sequence>MPSICQAIGTFHMISNCFNTSNESCLHATNSMLCEYIQSAHIIVPISEGLVSNPAAYGASEPSLISDCSLRSNQANRTRSHRTCTDEDPLPANDDHDANDAQFTQSTTQGNSEHNKSQIQSLAWAAAEKVRRGLNNIKNGDEDTDILPQMPYDQGDLYDKAKHLGELLWVQASQIETAATRASWSRRFLASCFSMICKDPRADSQPIIDARRKDWLVATEIINSIVNHLLKIWGWKAFLLYPALECYYFVRWARLEKKKRRDAVSALVEILHNEVPTVACPQVLLDPAFFIGYALNMDYNTVCAKLGLHTAPTVESSVRKLRWESQNFDYTIGYKFIDVYTGADRELENERTYSAFPSRKRKAGAESESTFSTPYQIKKLATGAFLSGSDHRCEKTSVSNPEDHQFPQDVVPSLPGPHLPIPSCEPTVDANPIGPNNDSISIDALLNPVDLTQGQQLSPVANSWFTIGGETWLNNDEQNTASENAGVFSSKIQNRGLDCQSQTEANSPPNKRRRINEFSSHDSFVPQSPNQTPGDANSSVASQTCCAHQPIDAIEENNIGGIQAMKEQREIELIFDNALIEKLDSKLEGVFHNPLIARYQNALERSRQSVILMVPNDAKQNCTFSITIDRVIGYEIIKQLGLQHKSSQERLEQYSNMPKEKLPLLGNYLYQGIIRTQKFKSELGPRCTCIHAFATDGVNDVTFSMMFDRDWGYSLRDMFGMQKMEIRF</sequence>
<dbReference type="Proteomes" id="UP000297527">
    <property type="component" value="Unassembled WGS sequence"/>
</dbReference>
<accession>A0A4Z1IAW9</accession>